<proteinExistence type="predicted"/>
<dbReference type="InterPro" id="IPR000182">
    <property type="entry name" value="GNAT_dom"/>
</dbReference>
<evidence type="ECO:0000313" key="4">
    <source>
        <dbReference type="EMBL" id="NDV90931.1"/>
    </source>
</evidence>
<gene>
    <name evidence="4" type="ORF">GTH32_06920</name>
</gene>
<reference evidence="4 5" key="1">
    <citation type="submission" date="2020-01" db="EMBL/GenBank/DDBJ databases">
        <authorList>
            <person name="Chen J."/>
            <person name="Zhu S."/>
            <person name="Yang J."/>
        </authorList>
    </citation>
    <scope>NUCLEOTIDE SEQUENCE [LARGE SCALE GENOMIC DNA]</scope>
    <source>
        <strain evidence="4 5">345S023</strain>
    </source>
</reference>
<keyword evidence="2" id="KW-0012">Acyltransferase</keyword>
<evidence type="ECO:0000313" key="5">
    <source>
        <dbReference type="Proteomes" id="UP000470213"/>
    </source>
</evidence>
<dbReference type="CDD" id="cd04301">
    <property type="entry name" value="NAT_SF"/>
    <property type="match status" value="1"/>
</dbReference>
<evidence type="ECO:0000259" key="3">
    <source>
        <dbReference type="PROSITE" id="PS51186"/>
    </source>
</evidence>
<keyword evidence="1 4" id="KW-0808">Transferase</keyword>
<dbReference type="Pfam" id="PF00583">
    <property type="entry name" value="Acetyltransf_1"/>
    <property type="match status" value="1"/>
</dbReference>
<protein>
    <submittedName>
        <fullName evidence="4">GNAT family N-acetyltransferase</fullName>
    </submittedName>
</protein>
<dbReference type="PANTHER" id="PTHR43420">
    <property type="entry name" value="ACETYLTRANSFERASE"/>
    <property type="match status" value="1"/>
</dbReference>
<dbReference type="PROSITE" id="PS51186">
    <property type="entry name" value="GNAT"/>
    <property type="match status" value="1"/>
</dbReference>
<dbReference type="SUPFAM" id="SSF55729">
    <property type="entry name" value="Acyl-CoA N-acyltransferases (Nat)"/>
    <property type="match status" value="1"/>
</dbReference>
<dbReference type="Gene3D" id="3.40.630.30">
    <property type="match status" value="1"/>
</dbReference>
<name>A0A7X5RKP3_9ALTE</name>
<dbReference type="Proteomes" id="UP000470213">
    <property type="component" value="Unassembled WGS sequence"/>
</dbReference>
<evidence type="ECO:0000256" key="2">
    <source>
        <dbReference type="ARBA" id="ARBA00023315"/>
    </source>
</evidence>
<dbReference type="RefSeq" id="WP_163084521.1">
    <property type="nucleotide sequence ID" value="NZ_JAAAWN010000007.1"/>
</dbReference>
<feature type="domain" description="N-acetyltransferase" evidence="3">
    <location>
        <begin position="29"/>
        <end position="186"/>
    </location>
</feature>
<evidence type="ECO:0000256" key="1">
    <source>
        <dbReference type="ARBA" id="ARBA00022679"/>
    </source>
</evidence>
<dbReference type="AlphaFoldDB" id="A0A7X5RKP3"/>
<dbReference type="EMBL" id="JAAAWN010000007">
    <property type="protein sequence ID" value="NDV90931.1"/>
    <property type="molecule type" value="Genomic_DNA"/>
</dbReference>
<accession>A0A7X5RKP3</accession>
<keyword evidence="5" id="KW-1185">Reference proteome</keyword>
<organism evidence="4 5">
    <name type="scientific">Alteromonas profundi</name>
    <dbReference type="NCBI Taxonomy" id="2696062"/>
    <lineage>
        <taxon>Bacteria</taxon>
        <taxon>Pseudomonadati</taxon>
        <taxon>Pseudomonadota</taxon>
        <taxon>Gammaproteobacteria</taxon>
        <taxon>Alteromonadales</taxon>
        <taxon>Alteromonadaceae</taxon>
        <taxon>Alteromonas/Salinimonas group</taxon>
        <taxon>Alteromonas</taxon>
    </lineage>
</organism>
<comment type="caution">
    <text evidence="4">The sequence shown here is derived from an EMBL/GenBank/DDBJ whole genome shotgun (WGS) entry which is preliminary data.</text>
</comment>
<dbReference type="InterPro" id="IPR016181">
    <property type="entry name" value="Acyl_CoA_acyltransferase"/>
</dbReference>
<dbReference type="InterPro" id="IPR050680">
    <property type="entry name" value="YpeA/RimI_acetyltransf"/>
</dbReference>
<dbReference type="GO" id="GO:0016747">
    <property type="term" value="F:acyltransferase activity, transferring groups other than amino-acyl groups"/>
    <property type="evidence" value="ECO:0007669"/>
    <property type="project" value="InterPro"/>
</dbReference>
<sequence length="196" mass="21645">MKGDIKPSTAAEPRGESRVTGVQAHAASIVVRNAELGDISSLLNLEALCFQTDRLSARSFKHHIRSEHAELVIAESAVTNKKSQIGQTPEILGYALLLLRRGTQLTRLYSIAVSPQARGKGVAAELIRWLEEVAKTRGKPFMRLEVSSNNQGAIALYKKLGFVIFGMYDNYYDDQSDAIRMQKRLLSGKPVMESAK</sequence>